<evidence type="ECO:0000256" key="3">
    <source>
        <dbReference type="PROSITE-ProRule" id="PRU00267"/>
    </source>
</evidence>
<keyword evidence="2 3" id="KW-0539">Nucleus</keyword>
<evidence type="ECO:0000256" key="4">
    <source>
        <dbReference type="SAM" id="MobiDB-lite"/>
    </source>
</evidence>
<proteinExistence type="predicted"/>
<evidence type="ECO:0000313" key="6">
    <source>
        <dbReference type="EMBL" id="KAK7472885.1"/>
    </source>
</evidence>
<evidence type="ECO:0000259" key="5">
    <source>
        <dbReference type="PROSITE" id="PS50118"/>
    </source>
</evidence>
<feature type="compositionally biased region" description="Low complexity" evidence="4">
    <location>
        <begin position="166"/>
        <end position="179"/>
    </location>
</feature>
<name>A0ABR1K867_9AGAR</name>
<comment type="caution">
    <text evidence="6">The sequence shown here is derived from an EMBL/GenBank/DDBJ whole genome shotgun (WGS) entry which is preliminary data.</text>
</comment>
<feature type="domain" description="HMG box" evidence="5">
    <location>
        <begin position="13"/>
        <end position="88"/>
    </location>
</feature>
<gene>
    <name evidence="6" type="ORF">VKT23_000993</name>
</gene>
<sequence length="445" mass="48649">MPAERSSLPPEKIPRPPNAWILFRSDMSRQIDPNTCDSAGRPTRKTQAAVSKEISEMWRNVDPQTRNEYERRADARKAEHSIQYPNYRFAPVKKEDRQKLKEEKKQLKEQEKTNRRRARPAPYTPPATVSHTPVSSTPAPNHPQQNLPPLFYDPFLQGQAPSPPFSAHESPEVSSSSTEILQGNASLALHDGTTPPMPAPTPSGNHTLRLPSATEQSTPGPSHWQDQPEASSSASVWPGDSLQQNVSPGFVQFDVPHQPWESDDTMGALCSITGDPSVFQLDFDNQFFGNAALELSMNEPFDPSLFPDMRHFDFASLLEGVPPNNDLFTNNAPPIDPSLLGSDASIAFNGDEFINFEQTQSTSSRASSSTLPSTQYSTPAPALVPLPEQVKVPSPSPEPVSNSTYAPPSGASFSSQRRVAGSWPRAFAMESAGSPQPTQISASVN</sequence>
<feature type="compositionally biased region" description="Polar residues" evidence="4">
    <location>
        <begin position="213"/>
        <end position="241"/>
    </location>
</feature>
<dbReference type="SUPFAM" id="SSF47095">
    <property type="entry name" value="HMG-box"/>
    <property type="match status" value="1"/>
</dbReference>
<feature type="compositionally biased region" description="Polar residues" evidence="4">
    <location>
        <begin position="402"/>
        <end position="417"/>
    </location>
</feature>
<keyword evidence="7" id="KW-1185">Reference proteome</keyword>
<dbReference type="CDD" id="cd01389">
    <property type="entry name" value="HMG-box_ROX1-like"/>
    <property type="match status" value="1"/>
</dbReference>
<evidence type="ECO:0000256" key="2">
    <source>
        <dbReference type="ARBA" id="ARBA00023242"/>
    </source>
</evidence>
<accession>A0ABR1K867</accession>
<evidence type="ECO:0000313" key="7">
    <source>
        <dbReference type="Proteomes" id="UP001498398"/>
    </source>
</evidence>
<dbReference type="PROSITE" id="PS50118">
    <property type="entry name" value="HMG_BOX_2"/>
    <property type="match status" value="1"/>
</dbReference>
<dbReference type="SMART" id="SM00398">
    <property type="entry name" value="HMG"/>
    <property type="match status" value="1"/>
</dbReference>
<dbReference type="PANTHER" id="PTHR45789:SF2">
    <property type="entry name" value="FI18025P1"/>
    <property type="match status" value="1"/>
</dbReference>
<dbReference type="Gene3D" id="1.10.30.10">
    <property type="entry name" value="High mobility group box domain"/>
    <property type="match status" value="1"/>
</dbReference>
<feature type="compositionally biased region" description="Basic and acidic residues" evidence="4">
    <location>
        <begin position="92"/>
        <end position="113"/>
    </location>
</feature>
<feature type="compositionally biased region" description="Low complexity" evidence="4">
    <location>
        <begin position="359"/>
        <end position="375"/>
    </location>
</feature>
<protein>
    <recommendedName>
        <fullName evidence="5">HMG box domain-containing protein</fullName>
    </recommendedName>
</protein>
<dbReference type="Proteomes" id="UP001498398">
    <property type="component" value="Unassembled WGS sequence"/>
</dbReference>
<feature type="compositionally biased region" description="Basic and acidic residues" evidence="4">
    <location>
        <begin position="65"/>
        <end position="80"/>
    </location>
</feature>
<dbReference type="InterPro" id="IPR051356">
    <property type="entry name" value="SOX/SOX-like_TF"/>
</dbReference>
<dbReference type="InterPro" id="IPR036910">
    <property type="entry name" value="HMG_box_dom_sf"/>
</dbReference>
<organism evidence="6 7">
    <name type="scientific">Marasmiellus scandens</name>
    <dbReference type="NCBI Taxonomy" id="2682957"/>
    <lineage>
        <taxon>Eukaryota</taxon>
        <taxon>Fungi</taxon>
        <taxon>Dikarya</taxon>
        <taxon>Basidiomycota</taxon>
        <taxon>Agaricomycotina</taxon>
        <taxon>Agaricomycetes</taxon>
        <taxon>Agaricomycetidae</taxon>
        <taxon>Agaricales</taxon>
        <taxon>Marasmiineae</taxon>
        <taxon>Omphalotaceae</taxon>
        <taxon>Marasmiellus</taxon>
    </lineage>
</organism>
<feature type="compositionally biased region" description="Polar residues" evidence="4">
    <location>
        <begin position="433"/>
        <end position="445"/>
    </location>
</feature>
<reference evidence="6 7" key="1">
    <citation type="submission" date="2024-01" db="EMBL/GenBank/DDBJ databases">
        <title>A draft genome for the cacao thread blight pathogen Marasmiellus scandens.</title>
        <authorList>
            <person name="Baruah I.K."/>
            <person name="Leung J."/>
            <person name="Bukari Y."/>
            <person name="Amoako-Attah I."/>
            <person name="Meinhardt L.W."/>
            <person name="Bailey B.A."/>
            <person name="Cohen S.P."/>
        </authorList>
    </citation>
    <scope>NUCLEOTIDE SEQUENCE [LARGE SCALE GENOMIC DNA]</scope>
    <source>
        <strain evidence="6 7">GH-19</strain>
    </source>
</reference>
<dbReference type="Pfam" id="PF00505">
    <property type="entry name" value="HMG_box"/>
    <property type="match status" value="1"/>
</dbReference>
<evidence type="ECO:0000256" key="1">
    <source>
        <dbReference type="ARBA" id="ARBA00023125"/>
    </source>
</evidence>
<dbReference type="InterPro" id="IPR009071">
    <property type="entry name" value="HMG_box_dom"/>
</dbReference>
<dbReference type="EMBL" id="JBANRG010000001">
    <property type="protein sequence ID" value="KAK7472885.1"/>
    <property type="molecule type" value="Genomic_DNA"/>
</dbReference>
<feature type="region of interest" description="Disordered" evidence="4">
    <location>
        <begin position="58"/>
        <end position="241"/>
    </location>
</feature>
<keyword evidence="1 3" id="KW-0238">DNA-binding</keyword>
<dbReference type="PANTHER" id="PTHR45789">
    <property type="entry name" value="FI18025P1"/>
    <property type="match status" value="1"/>
</dbReference>
<feature type="DNA-binding region" description="HMG box" evidence="3">
    <location>
        <begin position="13"/>
        <end position="88"/>
    </location>
</feature>
<feature type="region of interest" description="Disordered" evidence="4">
    <location>
        <begin position="359"/>
        <end position="445"/>
    </location>
</feature>
<feature type="compositionally biased region" description="Polar residues" evidence="4">
    <location>
        <begin position="129"/>
        <end position="147"/>
    </location>
</feature>